<dbReference type="RefSeq" id="WP_173065935.1">
    <property type="nucleotide sequence ID" value="NZ_AP022853.1"/>
</dbReference>
<dbReference type="Proteomes" id="UP000502260">
    <property type="component" value="Chromosome"/>
</dbReference>
<organism evidence="2 3">
    <name type="scientific">Sulfurimicrobium lacus</name>
    <dbReference type="NCBI Taxonomy" id="2715678"/>
    <lineage>
        <taxon>Bacteria</taxon>
        <taxon>Pseudomonadati</taxon>
        <taxon>Pseudomonadota</taxon>
        <taxon>Betaproteobacteria</taxon>
        <taxon>Nitrosomonadales</taxon>
        <taxon>Sulfuricellaceae</taxon>
        <taxon>Sulfurimicrobium</taxon>
    </lineage>
</organism>
<evidence type="ECO:0000313" key="2">
    <source>
        <dbReference type="EMBL" id="BCB27741.1"/>
    </source>
</evidence>
<accession>A0A6F8VEY9</accession>
<evidence type="ECO:0000256" key="1">
    <source>
        <dbReference type="SAM" id="MobiDB-lite"/>
    </source>
</evidence>
<name>A0A6F8VEY9_9PROT</name>
<evidence type="ECO:0000313" key="3">
    <source>
        <dbReference type="Proteomes" id="UP000502260"/>
    </source>
</evidence>
<dbReference type="AlphaFoldDB" id="A0A6F8VEY9"/>
<dbReference type="EMBL" id="AP022853">
    <property type="protein sequence ID" value="BCB27741.1"/>
    <property type="molecule type" value="Genomic_DNA"/>
</dbReference>
<feature type="compositionally biased region" description="Acidic residues" evidence="1">
    <location>
        <begin position="94"/>
        <end position="106"/>
    </location>
</feature>
<gene>
    <name evidence="2" type="ORF">SKTS_26270</name>
</gene>
<feature type="compositionally biased region" description="Polar residues" evidence="1">
    <location>
        <begin position="129"/>
        <end position="143"/>
    </location>
</feature>
<protein>
    <submittedName>
        <fullName evidence="2">Uncharacterized protein</fullName>
    </submittedName>
</protein>
<proteinExistence type="predicted"/>
<reference evidence="3" key="1">
    <citation type="submission" date="2020-03" db="EMBL/GenBank/DDBJ databases">
        <title>Complete genome sequence of sulfur-oxidizing bacterium skT11.</title>
        <authorList>
            <person name="Kanda M."/>
            <person name="Kojima H."/>
            <person name="Fukui M."/>
        </authorList>
    </citation>
    <scope>NUCLEOTIDE SEQUENCE [LARGE SCALE GENOMIC DNA]</scope>
    <source>
        <strain evidence="3">skT11</strain>
    </source>
</reference>
<feature type="region of interest" description="Disordered" evidence="1">
    <location>
        <begin position="91"/>
        <end position="150"/>
    </location>
</feature>
<sequence length="181" mass="20538">MFSFLSRDKPSGIGKRTLKAINDEVIHFLEAREVRHFKVYTIDYENNPVVLIQAEPQKKLRFSNILEVQIKRHLREKLGFQVPAVFWRFKTDTSEEPGPEQADYEFEEKPEYPQDLPAGEQATAAPESVDTTESGTANTSNSGGEHYDVRHLARKGMEVEEISMGEFDEFLKGSAADDSSP</sequence>
<keyword evidence="3" id="KW-1185">Reference proteome</keyword>
<dbReference type="KEGG" id="slac:SKTS_26270"/>